<dbReference type="PROSITE" id="PS51294">
    <property type="entry name" value="HTH_MYB"/>
    <property type="match status" value="2"/>
</dbReference>
<dbReference type="GO" id="GO:0030154">
    <property type="term" value="P:cell differentiation"/>
    <property type="evidence" value="ECO:0007669"/>
    <property type="project" value="UniProtKB-ARBA"/>
</dbReference>
<dbReference type="PANTHER" id="PTHR47999">
    <property type="entry name" value="TRANSCRIPTION FACTOR MYB8-RELATED-RELATED"/>
    <property type="match status" value="1"/>
</dbReference>
<organism evidence="9 10">
    <name type="scientific">Erythroxylum novogranatense</name>
    <dbReference type="NCBI Taxonomy" id="1862640"/>
    <lineage>
        <taxon>Eukaryota</taxon>
        <taxon>Viridiplantae</taxon>
        <taxon>Streptophyta</taxon>
        <taxon>Embryophyta</taxon>
        <taxon>Tracheophyta</taxon>
        <taxon>Spermatophyta</taxon>
        <taxon>Magnoliopsida</taxon>
        <taxon>eudicotyledons</taxon>
        <taxon>Gunneridae</taxon>
        <taxon>Pentapetalae</taxon>
        <taxon>rosids</taxon>
        <taxon>fabids</taxon>
        <taxon>Malpighiales</taxon>
        <taxon>Erythroxylaceae</taxon>
        <taxon>Erythroxylum</taxon>
    </lineage>
</organism>
<evidence type="ECO:0000256" key="2">
    <source>
        <dbReference type="ARBA" id="ARBA00022737"/>
    </source>
</evidence>
<dbReference type="SUPFAM" id="SSF46689">
    <property type="entry name" value="Homeodomain-like"/>
    <property type="match status" value="1"/>
</dbReference>
<keyword evidence="5" id="KW-0804">Transcription</keyword>
<gene>
    <name evidence="9" type="ORF">K2173_008289</name>
</gene>
<evidence type="ECO:0000256" key="5">
    <source>
        <dbReference type="ARBA" id="ARBA00023163"/>
    </source>
</evidence>
<dbReference type="PANTHER" id="PTHR47999:SF59">
    <property type="entry name" value="TRANSCRIPTION FACTOR WER-LIKE"/>
    <property type="match status" value="1"/>
</dbReference>
<evidence type="ECO:0000256" key="3">
    <source>
        <dbReference type="ARBA" id="ARBA00023015"/>
    </source>
</evidence>
<dbReference type="Gene3D" id="1.10.10.60">
    <property type="entry name" value="Homeodomain-like"/>
    <property type="match status" value="2"/>
</dbReference>
<dbReference type="FunFam" id="1.10.10.60:FF:000001">
    <property type="entry name" value="MYB-related transcription factor"/>
    <property type="match status" value="1"/>
</dbReference>
<keyword evidence="6" id="KW-0539">Nucleus</keyword>
<dbReference type="InterPro" id="IPR009057">
    <property type="entry name" value="Homeodomain-like_sf"/>
</dbReference>
<keyword evidence="2" id="KW-0677">Repeat</keyword>
<evidence type="ECO:0000256" key="4">
    <source>
        <dbReference type="ARBA" id="ARBA00023125"/>
    </source>
</evidence>
<dbReference type="InterPro" id="IPR015495">
    <property type="entry name" value="Myb_TF_plants"/>
</dbReference>
<evidence type="ECO:0000259" key="7">
    <source>
        <dbReference type="PROSITE" id="PS50090"/>
    </source>
</evidence>
<evidence type="ECO:0000313" key="10">
    <source>
        <dbReference type="Proteomes" id="UP001159364"/>
    </source>
</evidence>
<dbReference type="SMART" id="SM00717">
    <property type="entry name" value="SANT"/>
    <property type="match status" value="2"/>
</dbReference>
<dbReference type="InterPro" id="IPR001005">
    <property type="entry name" value="SANT/Myb"/>
</dbReference>
<feature type="domain" description="HTH myb-type" evidence="8">
    <location>
        <begin position="59"/>
        <end position="113"/>
    </location>
</feature>
<protein>
    <submittedName>
        <fullName evidence="9">Uncharacterized protein</fullName>
    </submittedName>
</protein>
<evidence type="ECO:0000256" key="1">
    <source>
        <dbReference type="ARBA" id="ARBA00004123"/>
    </source>
</evidence>
<dbReference type="InterPro" id="IPR017930">
    <property type="entry name" value="Myb_dom"/>
</dbReference>
<name>A0AAV8U3G4_9ROSI</name>
<comment type="caution">
    <text evidence="9">The sequence shown here is derived from an EMBL/GenBank/DDBJ whole genome shotgun (WGS) entry which is preliminary data.</text>
</comment>
<dbReference type="CDD" id="cd00167">
    <property type="entry name" value="SANT"/>
    <property type="match status" value="2"/>
</dbReference>
<dbReference type="GO" id="GO:0090558">
    <property type="term" value="P:plant epidermis development"/>
    <property type="evidence" value="ECO:0007669"/>
    <property type="project" value="UniProtKB-ARBA"/>
</dbReference>
<accession>A0AAV8U3G4</accession>
<feature type="domain" description="Myb-like" evidence="7">
    <location>
        <begin position="59"/>
        <end position="109"/>
    </location>
</feature>
<dbReference type="GO" id="GO:0003677">
    <property type="term" value="F:DNA binding"/>
    <property type="evidence" value="ECO:0007669"/>
    <property type="project" value="UniProtKB-KW"/>
</dbReference>
<dbReference type="AlphaFoldDB" id="A0AAV8U3G4"/>
<keyword evidence="10" id="KW-1185">Reference proteome</keyword>
<keyword evidence="4" id="KW-0238">DNA-binding</keyword>
<feature type="domain" description="HTH myb-type" evidence="8">
    <location>
        <begin position="1"/>
        <end position="58"/>
    </location>
</feature>
<evidence type="ECO:0000256" key="6">
    <source>
        <dbReference type="ARBA" id="ARBA00023242"/>
    </source>
</evidence>
<dbReference type="PROSITE" id="PS50090">
    <property type="entry name" value="MYB_LIKE"/>
    <property type="match status" value="2"/>
</dbReference>
<proteinExistence type="predicted"/>
<sequence>MKTKNHDQYKKRLWTEEEDQILLEYVRVHGRGRWSRISNITGLKRCGKSCRLRWLNYLSPNVKRGGFSEEEDDLIIRLHNLLGNRWSLIAGRVPGRTDNQVKNHWNTHLCKKLGLKKQVKRAVTSSRRKLSIGNQEISYGLSKNSDFLHEDNNFTMTKDNPFTVAEPSIEGTPLIELLGAESPLFYRDQFSFSGTDLMNSTNGYSPEFVGIIDQCHFRDSVYLDAICPNPN</sequence>
<keyword evidence="3" id="KW-0805">Transcription regulation</keyword>
<dbReference type="GO" id="GO:0048731">
    <property type="term" value="P:system development"/>
    <property type="evidence" value="ECO:0007669"/>
    <property type="project" value="UniProtKB-ARBA"/>
</dbReference>
<evidence type="ECO:0000259" key="8">
    <source>
        <dbReference type="PROSITE" id="PS51294"/>
    </source>
</evidence>
<dbReference type="EMBL" id="JAIWQS010000001">
    <property type="protein sequence ID" value="KAJ8773826.1"/>
    <property type="molecule type" value="Genomic_DNA"/>
</dbReference>
<dbReference type="GO" id="GO:0005634">
    <property type="term" value="C:nucleus"/>
    <property type="evidence" value="ECO:0007669"/>
    <property type="project" value="UniProtKB-SubCell"/>
</dbReference>
<dbReference type="FunFam" id="1.10.10.60:FF:000353">
    <property type="entry name" value="Transcription factor WER"/>
    <property type="match status" value="1"/>
</dbReference>
<dbReference type="Pfam" id="PF00249">
    <property type="entry name" value="Myb_DNA-binding"/>
    <property type="match status" value="2"/>
</dbReference>
<evidence type="ECO:0000313" key="9">
    <source>
        <dbReference type="EMBL" id="KAJ8773826.1"/>
    </source>
</evidence>
<dbReference type="Proteomes" id="UP001159364">
    <property type="component" value="Linkage Group LG01"/>
</dbReference>
<reference evidence="9 10" key="1">
    <citation type="submission" date="2021-09" db="EMBL/GenBank/DDBJ databases">
        <title>Genomic insights and catalytic innovation underlie evolution of tropane alkaloids biosynthesis.</title>
        <authorList>
            <person name="Wang Y.-J."/>
            <person name="Tian T."/>
            <person name="Huang J.-P."/>
            <person name="Huang S.-X."/>
        </authorList>
    </citation>
    <scope>NUCLEOTIDE SEQUENCE [LARGE SCALE GENOMIC DNA]</scope>
    <source>
        <strain evidence="9">KIB-2018</strain>
        <tissue evidence="9">Leaf</tissue>
    </source>
</reference>
<comment type="subcellular location">
    <subcellularLocation>
        <location evidence="1">Nucleus</location>
    </subcellularLocation>
</comment>
<feature type="domain" description="Myb-like" evidence="7">
    <location>
        <begin position="6"/>
        <end position="58"/>
    </location>
</feature>